<name>A0ABV2ZA42_9ACTN</name>
<keyword evidence="2" id="KW-0812">Transmembrane</keyword>
<accession>A0ABV2ZA42</accession>
<feature type="region of interest" description="Disordered" evidence="1">
    <location>
        <begin position="56"/>
        <end position="145"/>
    </location>
</feature>
<evidence type="ECO:0000256" key="1">
    <source>
        <dbReference type="SAM" id="MobiDB-lite"/>
    </source>
</evidence>
<feature type="compositionally biased region" description="Basic and acidic residues" evidence="1">
    <location>
        <begin position="56"/>
        <end position="65"/>
    </location>
</feature>
<dbReference type="SUPFAM" id="SSF110221">
    <property type="entry name" value="AbfB domain"/>
    <property type="match status" value="1"/>
</dbReference>
<dbReference type="Gene3D" id="2.80.10.50">
    <property type="match status" value="2"/>
</dbReference>
<dbReference type="InterPro" id="IPR036195">
    <property type="entry name" value="AbfB_ABD_sf"/>
</dbReference>
<feature type="compositionally biased region" description="Low complexity" evidence="1">
    <location>
        <begin position="113"/>
        <end position="127"/>
    </location>
</feature>
<keyword evidence="2" id="KW-1133">Transmembrane helix</keyword>
<proteinExistence type="predicted"/>
<feature type="region of interest" description="Disordered" evidence="1">
    <location>
        <begin position="1"/>
        <end position="27"/>
    </location>
</feature>
<dbReference type="RefSeq" id="WP_361700276.1">
    <property type="nucleotide sequence ID" value="NZ_JBEZVE010000001.1"/>
</dbReference>
<dbReference type="Proteomes" id="UP001550739">
    <property type="component" value="Unassembled WGS sequence"/>
</dbReference>
<gene>
    <name evidence="4" type="ORF">AB0E89_02145</name>
</gene>
<organism evidence="4 5">
    <name type="scientific">Streptomyces sp. 900129855</name>
    <dbReference type="NCBI Taxonomy" id="3155129"/>
    <lineage>
        <taxon>Bacteria</taxon>
        <taxon>Bacillati</taxon>
        <taxon>Actinomycetota</taxon>
        <taxon>Actinomycetes</taxon>
        <taxon>Kitasatosporales</taxon>
        <taxon>Streptomycetaceae</taxon>
        <taxon>Streptomyces</taxon>
    </lineage>
</organism>
<feature type="transmembrane region" description="Helical" evidence="2">
    <location>
        <begin position="31"/>
        <end position="51"/>
    </location>
</feature>
<reference evidence="4 5" key="1">
    <citation type="submission" date="2024-06" db="EMBL/GenBank/DDBJ databases">
        <title>The Natural Products Discovery Center: Release of the First 8490 Sequenced Strains for Exploring Actinobacteria Biosynthetic Diversity.</title>
        <authorList>
            <person name="Kalkreuter E."/>
            <person name="Kautsar S.A."/>
            <person name="Yang D."/>
            <person name="Bader C.D."/>
            <person name="Teijaro C.N."/>
            <person name="Fluegel L."/>
            <person name="Davis C.M."/>
            <person name="Simpson J.R."/>
            <person name="Lauterbach L."/>
            <person name="Steele A.D."/>
            <person name="Gui C."/>
            <person name="Meng S."/>
            <person name="Li G."/>
            <person name="Viehrig K."/>
            <person name="Ye F."/>
            <person name="Su P."/>
            <person name="Kiefer A.F."/>
            <person name="Nichols A."/>
            <person name="Cepeda A.J."/>
            <person name="Yan W."/>
            <person name="Fan B."/>
            <person name="Jiang Y."/>
            <person name="Adhikari A."/>
            <person name="Zheng C.-J."/>
            <person name="Schuster L."/>
            <person name="Cowan T.M."/>
            <person name="Smanski M.J."/>
            <person name="Chevrette M.G."/>
            <person name="De Carvalho L.P.S."/>
            <person name="Shen B."/>
        </authorList>
    </citation>
    <scope>NUCLEOTIDE SEQUENCE [LARGE SCALE GENOMIC DNA]</scope>
    <source>
        <strain evidence="4 5">NPDC033843</strain>
    </source>
</reference>
<feature type="compositionally biased region" description="Low complexity" evidence="1">
    <location>
        <begin position="92"/>
        <end position="105"/>
    </location>
</feature>
<dbReference type="CDD" id="cd23399">
    <property type="entry name" value="beta-trefoil_ABD_ABFB"/>
    <property type="match status" value="1"/>
</dbReference>
<evidence type="ECO:0000313" key="4">
    <source>
        <dbReference type="EMBL" id="MEU3779390.1"/>
    </source>
</evidence>
<evidence type="ECO:0000259" key="3">
    <source>
        <dbReference type="Pfam" id="PF05270"/>
    </source>
</evidence>
<sequence>MPENKSRPSRDQPWENGWAPDTSRAPGTRRLWLAGGLAVATIVACVTAIALNDRPADEKNTEAREGQTLSDGETAGGLISFATPSASGSTTPAGSKPGTSASASPTPSPSSSPRPQGSSSPHASAKPPASPTRKPSSPATSGYERSVQAVNYPDRYWHVSDGLVRLDAPGGSEFREDSTFTVVKGLYNSSCYTFKTHDGRYLRHRDFILRAERNDGSALFKQDATFCPGYSGYSGGVLLQSVNYPNYALRHKNFQLRLDPYGYNTANRQDFMFRLVDGLG</sequence>
<comment type="caution">
    <text evidence="4">The sequence shown here is derived from an EMBL/GenBank/DDBJ whole genome shotgun (WGS) entry which is preliminary data.</text>
</comment>
<feature type="compositionally biased region" description="Polar residues" evidence="1">
    <location>
        <begin position="82"/>
        <end position="91"/>
    </location>
</feature>
<feature type="compositionally biased region" description="Basic and acidic residues" evidence="1">
    <location>
        <begin position="1"/>
        <end position="13"/>
    </location>
</feature>
<dbReference type="InterPro" id="IPR007934">
    <property type="entry name" value="AbfB_ABD"/>
</dbReference>
<feature type="domain" description="Alpha-L-arabinofuranosidase B arabinose-binding" evidence="3">
    <location>
        <begin position="146"/>
        <end position="274"/>
    </location>
</feature>
<evidence type="ECO:0000313" key="5">
    <source>
        <dbReference type="Proteomes" id="UP001550739"/>
    </source>
</evidence>
<keyword evidence="2" id="KW-0472">Membrane</keyword>
<evidence type="ECO:0000256" key="2">
    <source>
        <dbReference type="SAM" id="Phobius"/>
    </source>
</evidence>
<protein>
    <submittedName>
        <fullName evidence="4">AbfB domain-containing protein</fullName>
    </submittedName>
</protein>
<dbReference type="Pfam" id="PF05270">
    <property type="entry name" value="AbfB"/>
    <property type="match status" value="1"/>
</dbReference>
<keyword evidence="5" id="KW-1185">Reference proteome</keyword>
<dbReference type="EMBL" id="JBEZVE010000001">
    <property type="protein sequence ID" value="MEU3779390.1"/>
    <property type="molecule type" value="Genomic_DNA"/>
</dbReference>